<protein>
    <submittedName>
        <fullName evidence="2">Uncharacterized protein</fullName>
    </submittedName>
</protein>
<dbReference type="EMBL" id="JAOWLA010000014">
    <property type="protein sequence ID" value="MCV2866001.1"/>
    <property type="molecule type" value="Genomic_DNA"/>
</dbReference>
<dbReference type="RefSeq" id="WP_263722528.1">
    <property type="nucleotide sequence ID" value="NZ_JAOWLA010000014.1"/>
</dbReference>
<dbReference type="Proteomes" id="UP001652503">
    <property type="component" value="Unassembled WGS sequence"/>
</dbReference>
<feature type="signal peptide" evidence="1">
    <location>
        <begin position="1"/>
        <end position="22"/>
    </location>
</feature>
<proteinExistence type="predicted"/>
<sequence length="177" mass="19442">MKGVLPIWVAILCICLATGAQADLKQRGGRSVSHKIGPWYIGKAHYEDGSRVCFAHNLNHGRSPPLFSFKTAVGGTYVGSWISFQSKKLAADGETVRLSIGALSLDLKHEAGDANYLFGPTYKRENRQIIEALLQAEQSGRRAFFVVDKDGKTYNYSAASTENMLDYMKGECGFKAD</sequence>
<keyword evidence="3" id="KW-1185">Reference proteome</keyword>
<evidence type="ECO:0000313" key="3">
    <source>
        <dbReference type="Proteomes" id="UP001652503"/>
    </source>
</evidence>
<keyword evidence="1" id="KW-0732">Signal</keyword>
<feature type="chain" id="PRO_5047529948" evidence="1">
    <location>
        <begin position="23"/>
        <end position="177"/>
    </location>
</feature>
<name>A0ABT2Z4G1_9RHOB</name>
<accession>A0ABT2Z4G1</accession>
<evidence type="ECO:0000256" key="1">
    <source>
        <dbReference type="SAM" id="SignalP"/>
    </source>
</evidence>
<reference evidence="2 3" key="1">
    <citation type="submission" date="2022-10" db="EMBL/GenBank/DDBJ databases">
        <title>Defluviimonas sp. nov., isolated from ocean surface water.</title>
        <authorList>
            <person name="He W."/>
            <person name="Wang L."/>
            <person name="Zhang D.-F."/>
        </authorList>
    </citation>
    <scope>NUCLEOTIDE SEQUENCE [LARGE SCALE GENOMIC DNA]</scope>
    <source>
        <strain evidence="2 3">WL0075</strain>
    </source>
</reference>
<comment type="caution">
    <text evidence="2">The sequence shown here is derived from an EMBL/GenBank/DDBJ whole genome shotgun (WGS) entry which is preliminary data.</text>
</comment>
<gene>
    <name evidence="2" type="ORF">OE647_14860</name>
</gene>
<organism evidence="2 3">
    <name type="scientific">Albidovulum sediminicola</name>
    <dbReference type="NCBI Taxonomy" id="2984331"/>
    <lineage>
        <taxon>Bacteria</taxon>
        <taxon>Pseudomonadati</taxon>
        <taxon>Pseudomonadota</taxon>
        <taxon>Alphaproteobacteria</taxon>
        <taxon>Rhodobacterales</taxon>
        <taxon>Paracoccaceae</taxon>
        <taxon>Albidovulum</taxon>
    </lineage>
</organism>
<evidence type="ECO:0000313" key="2">
    <source>
        <dbReference type="EMBL" id="MCV2866001.1"/>
    </source>
</evidence>